<dbReference type="SUPFAM" id="SSF81901">
    <property type="entry name" value="HCP-like"/>
    <property type="match status" value="1"/>
</dbReference>
<dbReference type="EMBL" id="WTPW01000629">
    <property type="protein sequence ID" value="KAF0493104.1"/>
    <property type="molecule type" value="Genomic_DNA"/>
</dbReference>
<sequence>MVARQMKGLEFYILYIDRVINKAAKDAFKDKNKLNDDELKHVYDSFDALSRSQFSFVNNIRNFFKGCFFYNGIGGYSKNKKKAIECFEIAAKSGHKETKKLLNYNLLISEVPKKIRLI</sequence>
<dbReference type="AlphaFoldDB" id="A0A8H4AGT4"/>
<gene>
    <name evidence="1" type="ORF">F8M41_021432</name>
</gene>
<accession>A0A8H4AGT4</accession>
<evidence type="ECO:0000313" key="2">
    <source>
        <dbReference type="Proteomes" id="UP000439903"/>
    </source>
</evidence>
<comment type="caution">
    <text evidence="1">The sequence shown here is derived from an EMBL/GenBank/DDBJ whole genome shotgun (WGS) entry which is preliminary data.</text>
</comment>
<organism evidence="1 2">
    <name type="scientific">Gigaspora margarita</name>
    <dbReference type="NCBI Taxonomy" id="4874"/>
    <lineage>
        <taxon>Eukaryota</taxon>
        <taxon>Fungi</taxon>
        <taxon>Fungi incertae sedis</taxon>
        <taxon>Mucoromycota</taxon>
        <taxon>Glomeromycotina</taxon>
        <taxon>Glomeromycetes</taxon>
        <taxon>Diversisporales</taxon>
        <taxon>Gigasporaceae</taxon>
        <taxon>Gigaspora</taxon>
    </lineage>
</organism>
<name>A0A8H4AGT4_GIGMA</name>
<keyword evidence="2" id="KW-1185">Reference proteome</keyword>
<protein>
    <submittedName>
        <fullName evidence="1">Uncharacterized protein</fullName>
    </submittedName>
</protein>
<reference evidence="1 2" key="1">
    <citation type="journal article" date="2019" name="Environ. Microbiol.">
        <title>At the nexus of three kingdoms: the genome of the mycorrhizal fungus Gigaspora margarita provides insights into plant, endobacterial and fungal interactions.</title>
        <authorList>
            <person name="Venice F."/>
            <person name="Ghignone S."/>
            <person name="Salvioli di Fossalunga A."/>
            <person name="Amselem J."/>
            <person name="Novero M."/>
            <person name="Xianan X."/>
            <person name="Sedzielewska Toro K."/>
            <person name="Morin E."/>
            <person name="Lipzen A."/>
            <person name="Grigoriev I.V."/>
            <person name="Henrissat B."/>
            <person name="Martin F.M."/>
            <person name="Bonfante P."/>
        </authorList>
    </citation>
    <scope>NUCLEOTIDE SEQUENCE [LARGE SCALE GENOMIC DNA]</scope>
    <source>
        <strain evidence="1 2">BEG34</strain>
    </source>
</reference>
<evidence type="ECO:0000313" key="1">
    <source>
        <dbReference type="EMBL" id="KAF0493104.1"/>
    </source>
</evidence>
<dbReference type="Proteomes" id="UP000439903">
    <property type="component" value="Unassembled WGS sequence"/>
</dbReference>
<proteinExistence type="predicted"/>